<name>A0A087T488_STEMI</name>
<dbReference type="CDD" id="cd09271">
    <property type="entry name" value="RNase_H2-C"/>
    <property type="match status" value="1"/>
</dbReference>
<proteinExistence type="predicted"/>
<accession>A0A087T488</accession>
<protein>
    <submittedName>
        <fullName evidence="1">Ribonuclease H2 subunit C</fullName>
    </submittedName>
</protein>
<feature type="non-terminal residue" evidence="1">
    <location>
        <position position="138"/>
    </location>
</feature>
<dbReference type="Gene3D" id="2.40.128.680">
    <property type="match status" value="1"/>
</dbReference>
<dbReference type="EMBL" id="KK113348">
    <property type="protein sequence ID" value="KFM59927.1"/>
    <property type="molecule type" value="Genomic_DNA"/>
</dbReference>
<dbReference type="Proteomes" id="UP000054359">
    <property type="component" value="Unassembled WGS sequence"/>
</dbReference>
<dbReference type="InterPro" id="IPR013924">
    <property type="entry name" value="RNase_H2_suC"/>
</dbReference>
<reference evidence="1 2" key="1">
    <citation type="submission" date="2013-11" db="EMBL/GenBank/DDBJ databases">
        <title>Genome sequencing of Stegodyphus mimosarum.</title>
        <authorList>
            <person name="Bechsgaard J."/>
        </authorList>
    </citation>
    <scope>NUCLEOTIDE SEQUENCE [LARGE SCALE GENOMIC DNA]</scope>
</reference>
<gene>
    <name evidence="1" type="ORF">X975_18616</name>
</gene>
<dbReference type="STRING" id="407821.A0A087T488"/>
<keyword evidence="2" id="KW-1185">Reference proteome</keyword>
<evidence type="ECO:0000313" key="2">
    <source>
        <dbReference type="Proteomes" id="UP000054359"/>
    </source>
</evidence>
<evidence type="ECO:0000313" key="1">
    <source>
        <dbReference type="EMBL" id="KFM59927.1"/>
    </source>
</evidence>
<dbReference type="OMA" id="SQFTYWN"/>
<organism evidence="1 2">
    <name type="scientific">Stegodyphus mimosarum</name>
    <name type="common">African social velvet spider</name>
    <dbReference type="NCBI Taxonomy" id="407821"/>
    <lineage>
        <taxon>Eukaryota</taxon>
        <taxon>Metazoa</taxon>
        <taxon>Ecdysozoa</taxon>
        <taxon>Arthropoda</taxon>
        <taxon>Chelicerata</taxon>
        <taxon>Arachnida</taxon>
        <taxon>Araneae</taxon>
        <taxon>Araneomorphae</taxon>
        <taxon>Entelegynae</taxon>
        <taxon>Eresoidea</taxon>
        <taxon>Eresidae</taxon>
        <taxon>Stegodyphus</taxon>
    </lineage>
</organism>
<sequence>MSMLLNLESEGRSLESVSCHLMPCKIEYDGNANVSKFYASNIREENGVLKSSFRGHPLQGQIVQVPNGYKGVVLEENPKFSSSEDKREFKIKGTFEKFTAWNWDKIPSHNDKLIKALQWIDIASALHTSVSQYKNEQE</sequence>
<dbReference type="Pfam" id="PF08615">
    <property type="entry name" value="RNase_H2_suC"/>
    <property type="match status" value="1"/>
</dbReference>
<dbReference type="PANTHER" id="PTHR47063">
    <property type="entry name" value="RIBONUCLEASE H2 SUBUNIT C"/>
    <property type="match status" value="1"/>
</dbReference>
<dbReference type="AlphaFoldDB" id="A0A087T488"/>
<dbReference type="GO" id="GO:0032299">
    <property type="term" value="C:ribonuclease H2 complex"/>
    <property type="evidence" value="ECO:0007669"/>
    <property type="project" value="InterPro"/>
</dbReference>
<dbReference type="PANTHER" id="PTHR47063:SF1">
    <property type="entry name" value="RIBONUCLEASE H2 SUBUNIT C"/>
    <property type="match status" value="1"/>
</dbReference>
<dbReference type="OrthoDB" id="6222486at2759"/>
<dbReference type="InterPro" id="IPR052863">
    <property type="entry name" value="RNase_H2_subunit_C"/>
</dbReference>
<dbReference type="GO" id="GO:0006401">
    <property type="term" value="P:RNA catabolic process"/>
    <property type="evidence" value="ECO:0007669"/>
    <property type="project" value="InterPro"/>
</dbReference>